<reference evidence="1" key="1">
    <citation type="submission" date="2019-03" db="EMBL/GenBank/DDBJ databases">
        <title>Lake Tanganyika Metagenome-Assembled Genomes (MAGs).</title>
        <authorList>
            <person name="Tran P."/>
        </authorList>
    </citation>
    <scope>NUCLEOTIDE SEQUENCE</scope>
    <source>
        <strain evidence="1">K_DeepCast_150m_m2_040</strain>
    </source>
</reference>
<dbReference type="Pfam" id="PF14367">
    <property type="entry name" value="DUF4411"/>
    <property type="match status" value="1"/>
</dbReference>
<dbReference type="EMBL" id="VGIR01000086">
    <property type="protein sequence ID" value="MBM3332437.1"/>
    <property type="molecule type" value="Genomic_DNA"/>
</dbReference>
<dbReference type="AlphaFoldDB" id="A0A937XG05"/>
<dbReference type="SUPFAM" id="SSF88723">
    <property type="entry name" value="PIN domain-like"/>
    <property type="match status" value="1"/>
</dbReference>
<accession>A0A937XG05</accession>
<dbReference type="Proteomes" id="UP000779900">
    <property type="component" value="Unassembled WGS sequence"/>
</dbReference>
<dbReference type="InterPro" id="IPR016541">
    <property type="entry name" value="UCP008505"/>
</dbReference>
<organism evidence="1 2">
    <name type="scientific">candidate division WOR-3 bacterium</name>
    <dbReference type="NCBI Taxonomy" id="2052148"/>
    <lineage>
        <taxon>Bacteria</taxon>
        <taxon>Bacteria division WOR-3</taxon>
    </lineage>
</organism>
<gene>
    <name evidence="1" type="ORF">FJY68_11420</name>
</gene>
<proteinExistence type="predicted"/>
<protein>
    <submittedName>
        <fullName evidence="1">DUF4411 family protein</fullName>
    </submittedName>
</protein>
<name>A0A937XG05_UNCW3</name>
<evidence type="ECO:0000313" key="1">
    <source>
        <dbReference type="EMBL" id="MBM3332437.1"/>
    </source>
</evidence>
<comment type="caution">
    <text evidence="1">The sequence shown here is derived from an EMBL/GenBank/DDBJ whole genome shotgun (WGS) entry which is preliminary data.</text>
</comment>
<sequence length="164" mass="17864">MAYVLDANVFISAKNLHYGLDFCPAFWDWLVENNAAGRVFSIEKVGDEILALADDLSAWAGARGAGFFLRPDASAVPSLGAVSAWATGQRYEPAAVSTFLQVADYYLVAQARAGRHTVVTHEIPSASTRKIKIPDACIGLNIKCMTPYEMLRLERARFILGPSP</sequence>
<evidence type="ECO:0000313" key="2">
    <source>
        <dbReference type="Proteomes" id="UP000779900"/>
    </source>
</evidence>
<dbReference type="InterPro" id="IPR029060">
    <property type="entry name" value="PIN-like_dom_sf"/>
</dbReference>